<evidence type="ECO:0000313" key="8">
    <source>
        <dbReference type="Proteomes" id="UP000193560"/>
    </source>
</evidence>
<dbReference type="OrthoDB" id="2162994at2759"/>
<feature type="region of interest" description="Disordered" evidence="5">
    <location>
        <begin position="450"/>
        <end position="470"/>
    </location>
</feature>
<dbReference type="Pfam" id="PF00320">
    <property type="entry name" value="GATA"/>
    <property type="match status" value="1"/>
</dbReference>
<dbReference type="SMART" id="SM00401">
    <property type="entry name" value="ZnF_GATA"/>
    <property type="match status" value="1"/>
</dbReference>
<evidence type="ECO:0000256" key="1">
    <source>
        <dbReference type="ARBA" id="ARBA00022723"/>
    </source>
</evidence>
<reference evidence="7 8" key="1">
    <citation type="submission" date="2016-07" db="EMBL/GenBank/DDBJ databases">
        <title>Pervasive Adenine N6-methylation of Active Genes in Fungi.</title>
        <authorList>
            <consortium name="DOE Joint Genome Institute"/>
            <person name="Mondo S.J."/>
            <person name="Dannebaum R.O."/>
            <person name="Kuo R.C."/>
            <person name="Labutti K."/>
            <person name="Haridas S."/>
            <person name="Kuo A."/>
            <person name="Salamov A."/>
            <person name="Ahrendt S.R."/>
            <person name="Lipzen A."/>
            <person name="Sullivan W."/>
            <person name="Andreopoulos W.B."/>
            <person name="Clum A."/>
            <person name="Lindquist E."/>
            <person name="Daum C."/>
            <person name="Ramamoorthy G.K."/>
            <person name="Gryganskyi A."/>
            <person name="Culley D."/>
            <person name="Magnuson J.K."/>
            <person name="James T.Y."/>
            <person name="O'Malley M.A."/>
            <person name="Stajich J.E."/>
            <person name="Spatafora J.W."/>
            <person name="Visel A."/>
            <person name="Grigoriev I.V."/>
        </authorList>
    </citation>
    <scope>NUCLEOTIDE SEQUENCE [LARGE SCALE GENOMIC DNA]</scope>
    <source>
        <strain evidence="7 8">NRRL 1336</strain>
    </source>
</reference>
<dbReference type="Proteomes" id="UP000193560">
    <property type="component" value="Unassembled WGS sequence"/>
</dbReference>
<feature type="region of interest" description="Disordered" evidence="5">
    <location>
        <begin position="217"/>
        <end position="238"/>
    </location>
</feature>
<feature type="region of interest" description="Disordered" evidence="5">
    <location>
        <begin position="279"/>
        <end position="315"/>
    </location>
</feature>
<organism evidence="7 8">
    <name type="scientific">Absidia repens</name>
    <dbReference type="NCBI Taxonomy" id="90262"/>
    <lineage>
        <taxon>Eukaryota</taxon>
        <taxon>Fungi</taxon>
        <taxon>Fungi incertae sedis</taxon>
        <taxon>Mucoromycota</taxon>
        <taxon>Mucoromycotina</taxon>
        <taxon>Mucoromycetes</taxon>
        <taxon>Mucorales</taxon>
        <taxon>Cunninghamellaceae</taxon>
        <taxon>Absidia</taxon>
    </lineage>
</organism>
<dbReference type="CDD" id="cd00202">
    <property type="entry name" value="ZnF_GATA"/>
    <property type="match status" value="1"/>
</dbReference>
<dbReference type="GO" id="GO:0043565">
    <property type="term" value="F:sequence-specific DNA binding"/>
    <property type="evidence" value="ECO:0007669"/>
    <property type="project" value="InterPro"/>
</dbReference>
<keyword evidence="2 4" id="KW-0863">Zinc-finger</keyword>
<evidence type="ECO:0000256" key="2">
    <source>
        <dbReference type="ARBA" id="ARBA00022771"/>
    </source>
</evidence>
<dbReference type="EMBL" id="MCGE01000058">
    <property type="protein sequence ID" value="ORY99834.1"/>
    <property type="molecule type" value="Genomic_DNA"/>
</dbReference>
<dbReference type="STRING" id="90262.A0A1X2HKN9"/>
<evidence type="ECO:0000256" key="4">
    <source>
        <dbReference type="PROSITE-ProRule" id="PRU00094"/>
    </source>
</evidence>
<dbReference type="PROSITE" id="PS00344">
    <property type="entry name" value="GATA_ZN_FINGER_1"/>
    <property type="match status" value="1"/>
</dbReference>
<accession>A0A1X2HKN9</accession>
<name>A0A1X2HKN9_9FUNG</name>
<dbReference type="Gene3D" id="3.30.50.10">
    <property type="entry name" value="Erythroid Transcription Factor GATA-1, subunit A"/>
    <property type="match status" value="1"/>
</dbReference>
<dbReference type="InterPro" id="IPR051140">
    <property type="entry name" value="GATA_TF"/>
</dbReference>
<dbReference type="SUPFAM" id="SSF57716">
    <property type="entry name" value="Glucocorticoid receptor-like (DNA-binding domain)"/>
    <property type="match status" value="1"/>
</dbReference>
<keyword evidence="8" id="KW-1185">Reference proteome</keyword>
<dbReference type="InterPro" id="IPR000679">
    <property type="entry name" value="Znf_GATA"/>
</dbReference>
<comment type="caution">
    <text evidence="7">The sequence shown here is derived from an EMBL/GenBank/DDBJ whole genome shotgun (WGS) entry which is preliminary data.</text>
</comment>
<evidence type="ECO:0000313" key="7">
    <source>
        <dbReference type="EMBL" id="ORY99834.1"/>
    </source>
</evidence>
<dbReference type="InterPro" id="IPR013088">
    <property type="entry name" value="Znf_NHR/GATA"/>
</dbReference>
<feature type="domain" description="GATA-type" evidence="6">
    <location>
        <begin position="379"/>
        <end position="414"/>
    </location>
</feature>
<proteinExistence type="predicted"/>
<sequence>MSSCFWALLSLPDYEFLYLPTLIMNTTVDRHSIKDLLLGRPFIDLIHPDERLLAKDDFSNFTDLNTLAGAVTRCRLRKLDCIANYNKQDRGNDLDWIVVDVIMYTAAENIVLAFFHCNQGYPACPHALCDHEKETETSGIHRLPSLFQRYHDNHHANSHVSNEQEQSIGTLRAFQLYNNVTRDIVMSWPAKDHLPSHYDTIIDAIRDDFHQAIQQQDQKNHHFNRSQLSPRIQPNTPCTHHTRFTSNLSLERHGLLRVEKILIQYGQLTFAVFKISHPPSRPPSPDNHQSYCSSPTTTSISPSPFSPIINSSSSNINTDHQIRITSYSQHGNNNNDRHHHHHHHHHVQYPQHEQVHVPAKRGSPPSFSSSSPKSWRIRPNETKSCESCHTTHSPEWRRGPSGHRTLCNACGLRYSRSLARQEQRTTMSPIISHASIQQKPNCDIYVDESTPITEQPPSHLHHSQALPPSLQQHDHRLKYPGQRRFFNLYP</sequence>
<dbReference type="GO" id="GO:0006355">
    <property type="term" value="P:regulation of DNA-templated transcription"/>
    <property type="evidence" value="ECO:0007669"/>
    <property type="project" value="InterPro"/>
</dbReference>
<evidence type="ECO:0000259" key="6">
    <source>
        <dbReference type="PROSITE" id="PS50114"/>
    </source>
</evidence>
<keyword evidence="3" id="KW-0862">Zinc</keyword>
<protein>
    <recommendedName>
        <fullName evidence="6">GATA-type domain-containing protein</fullName>
    </recommendedName>
</protein>
<dbReference type="AlphaFoldDB" id="A0A1X2HKN9"/>
<dbReference type="PANTHER" id="PTHR45658">
    <property type="entry name" value="GATA TRANSCRIPTION FACTOR"/>
    <property type="match status" value="1"/>
</dbReference>
<feature type="compositionally biased region" description="Basic residues" evidence="5">
    <location>
        <begin position="337"/>
        <end position="347"/>
    </location>
</feature>
<feature type="compositionally biased region" description="Polar residues" evidence="5">
    <location>
        <begin position="225"/>
        <end position="238"/>
    </location>
</feature>
<feature type="compositionally biased region" description="Low complexity" evidence="5">
    <location>
        <begin position="363"/>
        <end position="374"/>
    </location>
</feature>
<feature type="region of interest" description="Disordered" evidence="5">
    <location>
        <begin position="327"/>
        <end position="379"/>
    </location>
</feature>
<evidence type="ECO:0000256" key="5">
    <source>
        <dbReference type="SAM" id="MobiDB-lite"/>
    </source>
</evidence>
<feature type="compositionally biased region" description="Low complexity" evidence="5">
    <location>
        <begin position="293"/>
        <end position="315"/>
    </location>
</feature>
<dbReference type="PANTHER" id="PTHR45658:SF122">
    <property type="entry name" value="GATA ZINC FINGER DOMAIN-CONTAINING PROTEIN 6"/>
    <property type="match status" value="1"/>
</dbReference>
<dbReference type="GO" id="GO:0008270">
    <property type="term" value="F:zinc ion binding"/>
    <property type="evidence" value="ECO:0007669"/>
    <property type="project" value="UniProtKB-KW"/>
</dbReference>
<dbReference type="PROSITE" id="PS50114">
    <property type="entry name" value="GATA_ZN_FINGER_2"/>
    <property type="match status" value="1"/>
</dbReference>
<evidence type="ECO:0000256" key="3">
    <source>
        <dbReference type="ARBA" id="ARBA00022833"/>
    </source>
</evidence>
<gene>
    <name evidence="7" type="ORF">BCR42DRAFT_430029</name>
</gene>
<keyword evidence="1" id="KW-0479">Metal-binding</keyword>